<organism evidence="1 2">
    <name type="scientific">Eumeta variegata</name>
    <name type="common">Bagworm moth</name>
    <name type="synonym">Eumeta japonica</name>
    <dbReference type="NCBI Taxonomy" id="151549"/>
    <lineage>
        <taxon>Eukaryota</taxon>
        <taxon>Metazoa</taxon>
        <taxon>Ecdysozoa</taxon>
        <taxon>Arthropoda</taxon>
        <taxon>Hexapoda</taxon>
        <taxon>Insecta</taxon>
        <taxon>Pterygota</taxon>
        <taxon>Neoptera</taxon>
        <taxon>Endopterygota</taxon>
        <taxon>Lepidoptera</taxon>
        <taxon>Glossata</taxon>
        <taxon>Ditrysia</taxon>
        <taxon>Tineoidea</taxon>
        <taxon>Psychidae</taxon>
        <taxon>Oiketicinae</taxon>
        <taxon>Eumeta</taxon>
    </lineage>
</organism>
<keyword evidence="2" id="KW-1185">Reference proteome</keyword>
<dbReference type="AlphaFoldDB" id="A0A4C1UBE9"/>
<accession>A0A4C1UBE9</accession>
<proteinExistence type="predicted"/>
<evidence type="ECO:0000313" key="1">
    <source>
        <dbReference type="EMBL" id="GBP23460.1"/>
    </source>
</evidence>
<dbReference type="Proteomes" id="UP000299102">
    <property type="component" value="Unassembled WGS sequence"/>
</dbReference>
<sequence length="92" mass="10098">MVIFGQSAAAGVARFADLYSKRGRSQIKHRFNKSCLRRSYLRRTRVLRSSSAMTNDALTVCGGLGAGRQQAPAPLVRRPDRLCVRTPPAPTP</sequence>
<comment type="caution">
    <text evidence="1">The sequence shown here is derived from an EMBL/GenBank/DDBJ whole genome shotgun (WGS) entry which is preliminary data.</text>
</comment>
<protein>
    <submittedName>
        <fullName evidence="1">Uncharacterized protein</fullName>
    </submittedName>
</protein>
<gene>
    <name evidence="1" type="ORF">EVAR_22320_1</name>
</gene>
<dbReference type="EMBL" id="BGZK01000150">
    <property type="protein sequence ID" value="GBP23460.1"/>
    <property type="molecule type" value="Genomic_DNA"/>
</dbReference>
<evidence type="ECO:0000313" key="2">
    <source>
        <dbReference type="Proteomes" id="UP000299102"/>
    </source>
</evidence>
<reference evidence="1 2" key="1">
    <citation type="journal article" date="2019" name="Commun. Biol.">
        <title>The bagworm genome reveals a unique fibroin gene that provides high tensile strength.</title>
        <authorList>
            <person name="Kono N."/>
            <person name="Nakamura H."/>
            <person name="Ohtoshi R."/>
            <person name="Tomita M."/>
            <person name="Numata K."/>
            <person name="Arakawa K."/>
        </authorList>
    </citation>
    <scope>NUCLEOTIDE SEQUENCE [LARGE SCALE GENOMIC DNA]</scope>
</reference>
<name>A0A4C1UBE9_EUMVA</name>